<sequence>DPTWSLERTVGEAGGKDSERRSGGTGVTDRISCAASRKTKDIVRRDGNENDKDNGPYTDVKTYKDHMDRLRNPK</sequence>
<gene>
    <name evidence="2" type="ORF">MONAX_5E024490</name>
</gene>
<feature type="non-terminal residue" evidence="2">
    <location>
        <position position="1"/>
    </location>
</feature>
<feature type="region of interest" description="Disordered" evidence="1">
    <location>
        <begin position="1"/>
        <end position="74"/>
    </location>
</feature>
<protein>
    <submittedName>
        <fullName evidence="2">Uncharacterized protein</fullName>
    </submittedName>
</protein>
<evidence type="ECO:0000256" key="1">
    <source>
        <dbReference type="SAM" id="MobiDB-lite"/>
    </source>
</evidence>
<keyword evidence="3" id="KW-1185">Reference proteome</keyword>
<feature type="non-terminal residue" evidence="2">
    <location>
        <position position="74"/>
    </location>
</feature>
<feature type="compositionally biased region" description="Basic and acidic residues" evidence="1">
    <location>
        <begin position="61"/>
        <end position="74"/>
    </location>
</feature>
<dbReference type="AlphaFoldDB" id="A0A5E4AUK6"/>
<name>A0A5E4AUK6_MARMO</name>
<dbReference type="EMBL" id="CABDUW010000141">
    <property type="protein sequence ID" value="VTJ60222.1"/>
    <property type="molecule type" value="Genomic_DNA"/>
</dbReference>
<reference evidence="2" key="1">
    <citation type="submission" date="2019-04" db="EMBL/GenBank/DDBJ databases">
        <authorList>
            <person name="Alioto T."/>
            <person name="Alioto T."/>
        </authorList>
    </citation>
    <scope>NUCLEOTIDE SEQUENCE [LARGE SCALE GENOMIC DNA]</scope>
</reference>
<evidence type="ECO:0000313" key="3">
    <source>
        <dbReference type="Proteomes" id="UP000335636"/>
    </source>
</evidence>
<comment type="caution">
    <text evidence="2">The sequence shown here is derived from an EMBL/GenBank/DDBJ whole genome shotgun (WGS) entry which is preliminary data.</text>
</comment>
<feature type="compositionally biased region" description="Basic and acidic residues" evidence="1">
    <location>
        <begin position="38"/>
        <end position="54"/>
    </location>
</feature>
<evidence type="ECO:0000313" key="2">
    <source>
        <dbReference type="EMBL" id="VTJ60222.1"/>
    </source>
</evidence>
<organism evidence="2 3">
    <name type="scientific">Marmota monax</name>
    <name type="common">Woodchuck</name>
    <dbReference type="NCBI Taxonomy" id="9995"/>
    <lineage>
        <taxon>Eukaryota</taxon>
        <taxon>Metazoa</taxon>
        <taxon>Chordata</taxon>
        <taxon>Craniata</taxon>
        <taxon>Vertebrata</taxon>
        <taxon>Euteleostomi</taxon>
        <taxon>Mammalia</taxon>
        <taxon>Eutheria</taxon>
        <taxon>Euarchontoglires</taxon>
        <taxon>Glires</taxon>
        <taxon>Rodentia</taxon>
        <taxon>Sciuromorpha</taxon>
        <taxon>Sciuridae</taxon>
        <taxon>Xerinae</taxon>
        <taxon>Marmotini</taxon>
        <taxon>Marmota</taxon>
    </lineage>
</organism>
<accession>A0A5E4AUK6</accession>
<dbReference type="Proteomes" id="UP000335636">
    <property type="component" value="Unassembled WGS sequence"/>
</dbReference>
<proteinExistence type="predicted"/>